<evidence type="ECO:0000313" key="3">
    <source>
        <dbReference type="Proteomes" id="UP000247569"/>
    </source>
</evidence>
<keyword evidence="1" id="KW-0812">Transmembrane</keyword>
<dbReference type="AlphaFoldDB" id="A0A318KH81"/>
<feature type="transmembrane region" description="Helical" evidence="1">
    <location>
        <begin position="21"/>
        <end position="38"/>
    </location>
</feature>
<protein>
    <submittedName>
        <fullName evidence="2">Uncharacterized protein</fullName>
    </submittedName>
</protein>
<keyword evidence="3" id="KW-1185">Reference proteome</keyword>
<dbReference type="EMBL" id="QJKF01000011">
    <property type="protein sequence ID" value="PXX59752.1"/>
    <property type="molecule type" value="Genomic_DNA"/>
</dbReference>
<proteinExistence type="predicted"/>
<dbReference type="RefSeq" id="WP_157195567.1">
    <property type="nucleotide sequence ID" value="NZ_QJKF01000011.1"/>
</dbReference>
<dbReference type="Proteomes" id="UP000247569">
    <property type="component" value="Unassembled WGS sequence"/>
</dbReference>
<reference evidence="2 3" key="1">
    <citation type="submission" date="2018-05" db="EMBL/GenBank/DDBJ databases">
        <title>Genomic Encyclopedia of Type Strains, Phase IV (KMG-IV): sequencing the most valuable type-strain genomes for metagenomic binning, comparative biology and taxonomic classification.</title>
        <authorList>
            <person name="Goeker M."/>
        </authorList>
    </citation>
    <scope>NUCLEOTIDE SEQUENCE [LARGE SCALE GENOMIC DNA]</scope>
    <source>
        <strain evidence="2 3">DSM 44704</strain>
    </source>
</reference>
<keyword evidence="1" id="KW-0472">Membrane</keyword>
<sequence>MTDRRERSARLRRGLRRLRRFAIHLTPGFYAIGWGYHIDASMVEVSRPHHDRIDRMHRRDGRGLSAAERESWRALERSLRSTR</sequence>
<evidence type="ECO:0000313" key="2">
    <source>
        <dbReference type="EMBL" id="PXX59752.1"/>
    </source>
</evidence>
<organism evidence="2 3">
    <name type="scientific">Nocardia tenerifensis</name>
    <dbReference type="NCBI Taxonomy" id="228006"/>
    <lineage>
        <taxon>Bacteria</taxon>
        <taxon>Bacillati</taxon>
        <taxon>Actinomycetota</taxon>
        <taxon>Actinomycetes</taxon>
        <taxon>Mycobacteriales</taxon>
        <taxon>Nocardiaceae</taxon>
        <taxon>Nocardia</taxon>
    </lineage>
</organism>
<evidence type="ECO:0000256" key="1">
    <source>
        <dbReference type="SAM" id="Phobius"/>
    </source>
</evidence>
<name>A0A318KH81_9NOCA</name>
<comment type="caution">
    <text evidence="2">The sequence shown here is derived from an EMBL/GenBank/DDBJ whole genome shotgun (WGS) entry which is preliminary data.</text>
</comment>
<keyword evidence="1" id="KW-1133">Transmembrane helix</keyword>
<accession>A0A318KH81</accession>
<gene>
    <name evidence="2" type="ORF">DFR70_111136</name>
</gene>